<evidence type="ECO:0000259" key="9">
    <source>
        <dbReference type="PROSITE" id="PS50824"/>
    </source>
</evidence>
<dbReference type="PROSITE" id="PS50824">
    <property type="entry name" value="DAPIN"/>
    <property type="match status" value="1"/>
</dbReference>
<dbReference type="Pfam" id="PF14484">
    <property type="entry name" value="FISNA"/>
    <property type="match status" value="1"/>
</dbReference>
<evidence type="ECO:0000256" key="1">
    <source>
        <dbReference type="ARBA" id="ARBA00004496"/>
    </source>
</evidence>
<dbReference type="GO" id="GO:0005737">
    <property type="term" value="C:cytoplasm"/>
    <property type="evidence" value="ECO:0007669"/>
    <property type="project" value="UniProtKB-SubCell"/>
</dbReference>
<evidence type="ECO:0000313" key="12">
    <source>
        <dbReference type="RefSeq" id="XP_031418227.1"/>
    </source>
</evidence>
<dbReference type="AlphaFoldDB" id="A0A6P8F532"/>
<dbReference type="InterPro" id="IPR041075">
    <property type="entry name" value="NOD1/2_WH"/>
</dbReference>
<dbReference type="Gene3D" id="1.10.533.10">
    <property type="entry name" value="Death Domain, Fas"/>
    <property type="match status" value="1"/>
</dbReference>
<keyword evidence="6" id="KW-0067">ATP-binding</keyword>
<dbReference type="InterPro" id="IPR029495">
    <property type="entry name" value="NACHT-assoc"/>
</dbReference>
<dbReference type="OrthoDB" id="5987069at2759"/>
<evidence type="ECO:0000256" key="8">
    <source>
        <dbReference type="SAM" id="MobiDB-lite"/>
    </source>
</evidence>
<dbReference type="Pfam" id="PF17776">
    <property type="entry name" value="NLRC4_HD2"/>
    <property type="match status" value="1"/>
</dbReference>
<sequence length="714" mass="82320">MSRISDVLIKKLDRLDADSFKRFKNYLERDGKIPTQKLEKAAVYDVVAMMVQAYCESNCGSVVSDILRKMDKNQLALEVDKELPSGDMAQRQMEETRAINEKPNRKRSHSPTPGEPEPWNKSEINMISEQIKTGLKRTENMFEGTEDRKKKTKNLHEIYTELYITDGVSDDVKTQHEVRQMEIQSRRESSTQDAIDCNDIFKPSPEPGEPIRTVMTKGIAGIGKSVTVQKFILDWREGRANQDVDFIFMLPFRKLNVYISDRYSLYTLLRKIHPKLPDIHNIHNIELFDKAKILFIIDGLDESKLRLEFNEGETLSQITETSSVDMLIVNLLKGNLLPSASIWVTSRPAAAHQIPRDYIDRWTEIHGFNDKQKNDYLMNKIKNKIEAGSIVKQIMDSRSLYIMCRIPVFCWILATVLNEMDTRDKGDIPKTLTAFFSYFILIQLTRNEQKNENQEQKDTTEVLKTNKDVILKLAELAYRQLEKENILFSEEDLKECKIDPHQVLEKSGMCTVVFASHDVILRKKLYSFVHLCVQEFLAALFVFHSFSSSNFEVLKSFAMEGKQLHDLLKSAVRRSLQSQKGHLDLFLRFLLGISLEPNQKLFEGLLTPMQKSSESVKMAVQYIKETIKTHGQSTERCMNLLLCLLELKDCSLHEEVQAYVQSGELLSPAVCSTLAYMMLVSEDTQDEFDLMKFKTTNKGRMRLVIAVRNCKKGR</sequence>
<keyword evidence="7" id="KW-0175">Coiled coil</keyword>
<dbReference type="InterPro" id="IPR011029">
    <property type="entry name" value="DEATH-like_dom_sf"/>
</dbReference>
<dbReference type="InterPro" id="IPR004020">
    <property type="entry name" value="DAPIN"/>
</dbReference>
<gene>
    <name evidence="12" type="primary">LOC116219235</name>
</gene>
<dbReference type="GO" id="GO:0005524">
    <property type="term" value="F:ATP binding"/>
    <property type="evidence" value="ECO:0007669"/>
    <property type="project" value="UniProtKB-KW"/>
</dbReference>
<dbReference type="PROSITE" id="PS50837">
    <property type="entry name" value="NACHT"/>
    <property type="match status" value="1"/>
</dbReference>
<feature type="coiled-coil region" evidence="7">
    <location>
        <begin position="446"/>
        <end position="491"/>
    </location>
</feature>
<accession>A0A6P8F532</accession>
<evidence type="ECO:0000256" key="5">
    <source>
        <dbReference type="ARBA" id="ARBA00022741"/>
    </source>
</evidence>
<evidence type="ECO:0000256" key="6">
    <source>
        <dbReference type="ARBA" id="ARBA00022840"/>
    </source>
</evidence>
<protein>
    <submittedName>
        <fullName evidence="12">NLR family CARD domain-containing protein 3-like</fullName>
    </submittedName>
</protein>
<feature type="domain" description="NACHT" evidence="10">
    <location>
        <begin position="212"/>
        <end position="350"/>
    </location>
</feature>
<dbReference type="Pfam" id="PF17779">
    <property type="entry name" value="WHD_NOD2"/>
    <property type="match status" value="1"/>
</dbReference>
<dbReference type="SUPFAM" id="SSF47986">
    <property type="entry name" value="DEATH domain"/>
    <property type="match status" value="1"/>
</dbReference>
<dbReference type="SMART" id="SM01288">
    <property type="entry name" value="FISNA"/>
    <property type="match status" value="1"/>
</dbReference>
<dbReference type="KEGG" id="char:116219235"/>
<dbReference type="RefSeq" id="XP_031418227.1">
    <property type="nucleotide sequence ID" value="XM_031562367.2"/>
</dbReference>
<evidence type="ECO:0000259" key="10">
    <source>
        <dbReference type="PROSITE" id="PS50837"/>
    </source>
</evidence>
<dbReference type="InterPro" id="IPR007111">
    <property type="entry name" value="NACHT_NTPase"/>
</dbReference>
<evidence type="ECO:0000256" key="3">
    <source>
        <dbReference type="ARBA" id="ARBA00022614"/>
    </source>
</evidence>
<dbReference type="InterPro" id="IPR041267">
    <property type="entry name" value="NLRP_HD2"/>
</dbReference>
<dbReference type="FunFam" id="3.40.50.300:FF:000210">
    <property type="entry name" value="Si:dkey-16p6.1"/>
    <property type="match status" value="1"/>
</dbReference>
<dbReference type="Pfam" id="PF05729">
    <property type="entry name" value="NACHT"/>
    <property type="match status" value="1"/>
</dbReference>
<evidence type="ECO:0000256" key="4">
    <source>
        <dbReference type="ARBA" id="ARBA00022737"/>
    </source>
</evidence>
<dbReference type="Gene3D" id="3.40.50.300">
    <property type="entry name" value="P-loop containing nucleotide triphosphate hydrolases"/>
    <property type="match status" value="1"/>
</dbReference>
<dbReference type="InterPro" id="IPR027417">
    <property type="entry name" value="P-loop_NTPase"/>
</dbReference>
<dbReference type="GeneID" id="116219235"/>
<keyword evidence="11" id="KW-1185">Reference proteome</keyword>
<feature type="region of interest" description="Disordered" evidence="8">
    <location>
        <begin position="96"/>
        <end position="122"/>
    </location>
</feature>
<keyword evidence="4" id="KW-0677">Repeat</keyword>
<dbReference type="Proteomes" id="UP000515152">
    <property type="component" value="Chromosome 24"/>
</dbReference>
<dbReference type="InterPro" id="IPR051261">
    <property type="entry name" value="NLR"/>
</dbReference>
<comment type="subcellular location">
    <subcellularLocation>
        <location evidence="1">Cytoplasm</location>
    </subcellularLocation>
</comment>
<keyword evidence="3" id="KW-0433">Leucine-rich repeat</keyword>
<dbReference type="PANTHER" id="PTHR24106">
    <property type="entry name" value="NACHT, LRR AND CARD DOMAINS-CONTAINING"/>
    <property type="match status" value="1"/>
</dbReference>
<dbReference type="SMART" id="SM01289">
    <property type="entry name" value="PYRIN"/>
    <property type="match status" value="1"/>
</dbReference>
<proteinExistence type="predicted"/>
<feature type="domain" description="Pyrin" evidence="9">
    <location>
        <begin position="1"/>
        <end position="85"/>
    </location>
</feature>
<evidence type="ECO:0000256" key="2">
    <source>
        <dbReference type="ARBA" id="ARBA00022490"/>
    </source>
</evidence>
<evidence type="ECO:0000256" key="7">
    <source>
        <dbReference type="SAM" id="Coils"/>
    </source>
</evidence>
<name>A0A6P8F532_CLUHA</name>
<reference evidence="12" key="1">
    <citation type="submission" date="2025-08" db="UniProtKB">
        <authorList>
            <consortium name="RefSeq"/>
        </authorList>
    </citation>
    <scope>IDENTIFICATION</scope>
</reference>
<keyword evidence="5" id="KW-0547">Nucleotide-binding</keyword>
<organism evidence="11 12">
    <name type="scientific">Clupea harengus</name>
    <name type="common">Atlantic herring</name>
    <dbReference type="NCBI Taxonomy" id="7950"/>
    <lineage>
        <taxon>Eukaryota</taxon>
        <taxon>Metazoa</taxon>
        <taxon>Chordata</taxon>
        <taxon>Craniata</taxon>
        <taxon>Vertebrata</taxon>
        <taxon>Euteleostomi</taxon>
        <taxon>Actinopterygii</taxon>
        <taxon>Neopterygii</taxon>
        <taxon>Teleostei</taxon>
        <taxon>Clupei</taxon>
        <taxon>Clupeiformes</taxon>
        <taxon>Clupeoidei</taxon>
        <taxon>Clupeidae</taxon>
        <taxon>Clupea</taxon>
    </lineage>
</organism>
<keyword evidence="2" id="KW-0963">Cytoplasm</keyword>
<evidence type="ECO:0000313" key="11">
    <source>
        <dbReference type="Proteomes" id="UP000515152"/>
    </source>
</evidence>
<dbReference type="Pfam" id="PF02758">
    <property type="entry name" value="PYRIN"/>
    <property type="match status" value="1"/>
</dbReference>